<name>A0A8S0Y625_9GAMM</name>
<evidence type="ECO:0000259" key="1">
    <source>
        <dbReference type="Pfam" id="PF07238"/>
    </source>
</evidence>
<dbReference type="EMBL" id="CADCXN010000048">
    <property type="protein sequence ID" value="CAA9890320.1"/>
    <property type="molecule type" value="Genomic_DNA"/>
</dbReference>
<accession>A0A8S0Y625</accession>
<keyword evidence="3" id="KW-1185">Reference proteome</keyword>
<dbReference type="SUPFAM" id="SSF141371">
    <property type="entry name" value="PilZ domain-like"/>
    <property type="match status" value="1"/>
</dbReference>
<dbReference type="InterPro" id="IPR009875">
    <property type="entry name" value="PilZ_domain"/>
</dbReference>
<dbReference type="Gene3D" id="2.40.10.220">
    <property type="entry name" value="predicted glycosyltransferase like domains"/>
    <property type="match status" value="1"/>
</dbReference>
<feature type="domain" description="PilZ" evidence="1">
    <location>
        <begin position="4"/>
        <end position="103"/>
    </location>
</feature>
<organism evidence="2 3">
    <name type="scientific">Candidatus Methylobacter favarea</name>
    <dbReference type="NCBI Taxonomy" id="2707345"/>
    <lineage>
        <taxon>Bacteria</taxon>
        <taxon>Pseudomonadati</taxon>
        <taxon>Pseudomonadota</taxon>
        <taxon>Gammaproteobacteria</taxon>
        <taxon>Methylococcales</taxon>
        <taxon>Methylococcaceae</taxon>
        <taxon>Methylobacter</taxon>
    </lineage>
</organism>
<proteinExistence type="predicted"/>
<reference evidence="2 3" key="1">
    <citation type="submission" date="2020-02" db="EMBL/GenBank/DDBJ databases">
        <authorList>
            <person name="Hogendoorn C."/>
        </authorList>
    </citation>
    <scope>NUCLEOTIDE SEQUENCE [LARGE SCALE GENOMIC DNA]</scope>
    <source>
        <strain evidence="2">METHB21</strain>
    </source>
</reference>
<evidence type="ECO:0000313" key="2">
    <source>
        <dbReference type="EMBL" id="CAA9890320.1"/>
    </source>
</evidence>
<gene>
    <name evidence="2" type="ORF">METHB2_200006</name>
</gene>
<sequence length="130" mass="14591">MTIEKRSYPRYKPQGLKASVNLEQPFNDLLRIQGEVIDISFTGIKIKLESPISADLEGKIKINLRLPECGIGITISGIIKHQHNPGEYGVHYIKTPSLDALDDFILECVKNSRPKSAGHFSDQWTNSPIF</sequence>
<dbReference type="RefSeq" id="WP_174625271.1">
    <property type="nucleotide sequence ID" value="NZ_CADCXN010000048.1"/>
</dbReference>
<protein>
    <submittedName>
        <fullName evidence="2">PilZ domain-containing protein</fullName>
    </submittedName>
</protein>
<dbReference type="GO" id="GO:0035438">
    <property type="term" value="F:cyclic-di-GMP binding"/>
    <property type="evidence" value="ECO:0007669"/>
    <property type="project" value="InterPro"/>
</dbReference>
<dbReference type="Proteomes" id="UP000494216">
    <property type="component" value="Unassembled WGS sequence"/>
</dbReference>
<dbReference type="Pfam" id="PF07238">
    <property type="entry name" value="PilZ"/>
    <property type="match status" value="1"/>
</dbReference>
<dbReference type="AlphaFoldDB" id="A0A8S0Y625"/>
<comment type="caution">
    <text evidence="2">The sequence shown here is derived from an EMBL/GenBank/DDBJ whole genome shotgun (WGS) entry which is preliminary data.</text>
</comment>
<evidence type="ECO:0000313" key="3">
    <source>
        <dbReference type="Proteomes" id="UP000494216"/>
    </source>
</evidence>